<feature type="non-terminal residue" evidence="2">
    <location>
        <position position="150"/>
    </location>
</feature>
<dbReference type="AlphaFoldDB" id="A0A9X9LJ12"/>
<proteinExistence type="predicted"/>
<evidence type="ECO:0000313" key="2">
    <source>
        <dbReference type="EMBL" id="VCW69310.1"/>
    </source>
</evidence>
<dbReference type="EMBL" id="CYRY02004841">
    <property type="protein sequence ID" value="VCW69310.1"/>
    <property type="molecule type" value="Genomic_DNA"/>
</dbReference>
<keyword evidence="3" id="KW-1185">Reference proteome</keyword>
<comment type="caution">
    <text evidence="2">The sequence shown here is derived from an EMBL/GenBank/DDBJ whole genome shotgun (WGS) entry which is preliminary data.</text>
</comment>
<feature type="compositionally biased region" description="Basic and acidic residues" evidence="1">
    <location>
        <begin position="129"/>
        <end position="138"/>
    </location>
</feature>
<dbReference type="Proteomes" id="UP000269945">
    <property type="component" value="Unassembled WGS sequence"/>
</dbReference>
<reference evidence="2 3" key="1">
    <citation type="submission" date="2018-10" db="EMBL/GenBank/DDBJ databases">
        <authorList>
            <person name="Ekblom R."/>
            <person name="Jareborg N."/>
        </authorList>
    </citation>
    <scope>NUCLEOTIDE SEQUENCE [LARGE SCALE GENOMIC DNA]</scope>
    <source>
        <tissue evidence="2">Muscle</tissue>
    </source>
</reference>
<evidence type="ECO:0000256" key="1">
    <source>
        <dbReference type="SAM" id="MobiDB-lite"/>
    </source>
</evidence>
<feature type="region of interest" description="Disordered" evidence="1">
    <location>
        <begin position="59"/>
        <end position="150"/>
    </location>
</feature>
<feature type="non-terminal residue" evidence="2">
    <location>
        <position position="1"/>
    </location>
</feature>
<name>A0A9X9LJ12_GULGU</name>
<gene>
    <name evidence="2" type="ORF">BN2614_LOCUS1</name>
</gene>
<sequence length="150" mass="15465">LLGVICACLCVCPPETLIRSLLKDLGRQPAPAEGLSPLELGEMAHVVAAAVQGAGADGELQGAEKGAAGKRREASVGKQAGDSGADARGPDGGGGVDEEVSRLGLQLGGHRQHPGSRLFPATPFLTEPFKTEMKKSETPKMPPTWEEESA</sequence>
<protein>
    <submittedName>
        <fullName evidence="2">Uncharacterized protein</fullName>
    </submittedName>
</protein>
<evidence type="ECO:0000313" key="3">
    <source>
        <dbReference type="Proteomes" id="UP000269945"/>
    </source>
</evidence>
<organism evidence="2 3">
    <name type="scientific">Gulo gulo</name>
    <name type="common">Wolverine</name>
    <name type="synonym">Gluton</name>
    <dbReference type="NCBI Taxonomy" id="48420"/>
    <lineage>
        <taxon>Eukaryota</taxon>
        <taxon>Metazoa</taxon>
        <taxon>Chordata</taxon>
        <taxon>Craniata</taxon>
        <taxon>Vertebrata</taxon>
        <taxon>Euteleostomi</taxon>
        <taxon>Mammalia</taxon>
        <taxon>Eutheria</taxon>
        <taxon>Laurasiatheria</taxon>
        <taxon>Carnivora</taxon>
        <taxon>Caniformia</taxon>
        <taxon>Musteloidea</taxon>
        <taxon>Mustelidae</taxon>
        <taxon>Guloninae</taxon>
        <taxon>Gulo</taxon>
    </lineage>
</organism>
<accession>A0A9X9LJ12</accession>